<feature type="compositionally biased region" description="Basic and acidic residues" evidence="1">
    <location>
        <begin position="43"/>
        <end position="54"/>
    </location>
</feature>
<dbReference type="EMBL" id="WIXP02000010">
    <property type="protein sequence ID" value="KAF6204359.1"/>
    <property type="molecule type" value="Genomic_DNA"/>
</dbReference>
<evidence type="ECO:0000313" key="2">
    <source>
        <dbReference type="EMBL" id="KAF6204359.1"/>
    </source>
</evidence>
<dbReference type="OrthoDB" id="6630366at2759"/>
<sequence length="489" mass="55851">MADNIKEKAGLISRNQGGGQAPLGDPCMETDTENGKQTQPKDQTPEPPRKETETPVKQGECGWTTKDEEKWRELQLLEEQTRDDMNELKEHIKKMLDYSKTQKNMNLVIRKGLNKLVDTYEALSLLALKRKTVQLKLKERMKEAFKGPSPTKEKGSSKRVRMSDEEHEDFTDSTDATYKDSDSTSGAAGMWRLQTSNRERKKLKKEEREEKRGVAKDLRRRQDEARKKEAEENKIQQEAKRKQEETRRTNRHKESNRPLRRMDRRPDALVIRASESLSYSDILQKLRAQVKPEESGTELTAIRKTRKGDVLLEVIAGSKINEDFRKAVTEAVGEANVAKELSPRTSLEVRDLDELATKEEVRTAIESTLGGARNDMNVTILAPNTRNQRLAIIELSMRDAEPILKTGRTSQWPPSIKGTSPDQLKALQQQRGNSKIVVIELLVVNLQNCEYKPEMGVNSKTKNLEFARCCSVFNWQRSTVNVIGRDKPL</sequence>
<evidence type="ECO:0000256" key="1">
    <source>
        <dbReference type="SAM" id="MobiDB-lite"/>
    </source>
</evidence>
<accession>A0A8S9X779</accession>
<dbReference type="Proteomes" id="UP000466442">
    <property type="component" value="Unassembled WGS sequence"/>
</dbReference>
<feature type="compositionally biased region" description="Basic and acidic residues" evidence="1">
    <location>
        <begin position="141"/>
        <end position="164"/>
    </location>
</feature>
<protein>
    <submittedName>
        <fullName evidence="2">Uncharacterized protein</fullName>
    </submittedName>
</protein>
<reference evidence="2" key="1">
    <citation type="journal article" date="2021" name="Mol. Ecol. Resour.">
        <title>Apolygus lucorum genome provides insights into omnivorousness and mesophyll feeding.</title>
        <authorList>
            <person name="Liu Y."/>
            <person name="Liu H."/>
            <person name="Wang H."/>
            <person name="Huang T."/>
            <person name="Liu B."/>
            <person name="Yang B."/>
            <person name="Yin L."/>
            <person name="Li B."/>
            <person name="Zhang Y."/>
            <person name="Zhang S."/>
            <person name="Jiang F."/>
            <person name="Zhang X."/>
            <person name="Ren Y."/>
            <person name="Wang B."/>
            <person name="Wang S."/>
            <person name="Lu Y."/>
            <person name="Wu K."/>
            <person name="Fan W."/>
            <person name="Wang G."/>
        </authorList>
    </citation>
    <scope>NUCLEOTIDE SEQUENCE</scope>
    <source>
        <strain evidence="2">12Hb</strain>
    </source>
</reference>
<name>A0A8S9X779_APOLU</name>
<comment type="caution">
    <text evidence="2">The sequence shown here is derived from an EMBL/GenBank/DDBJ whole genome shotgun (WGS) entry which is preliminary data.</text>
</comment>
<dbReference type="AlphaFoldDB" id="A0A8S9X779"/>
<gene>
    <name evidence="2" type="ORF">GE061_002700</name>
</gene>
<feature type="compositionally biased region" description="Basic and acidic residues" evidence="1">
    <location>
        <begin position="204"/>
        <end position="263"/>
    </location>
</feature>
<feature type="region of interest" description="Disordered" evidence="1">
    <location>
        <begin position="1"/>
        <end position="65"/>
    </location>
</feature>
<evidence type="ECO:0000313" key="3">
    <source>
        <dbReference type="Proteomes" id="UP000466442"/>
    </source>
</evidence>
<feature type="region of interest" description="Disordered" evidence="1">
    <location>
        <begin position="141"/>
        <end position="263"/>
    </location>
</feature>
<keyword evidence="3" id="KW-1185">Reference proteome</keyword>
<organism evidence="2 3">
    <name type="scientific">Apolygus lucorum</name>
    <name type="common">Small green plant bug</name>
    <name type="synonym">Lygocoris lucorum</name>
    <dbReference type="NCBI Taxonomy" id="248454"/>
    <lineage>
        <taxon>Eukaryota</taxon>
        <taxon>Metazoa</taxon>
        <taxon>Ecdysozoa</taxon>
        <taxon>Arthropoda</taxon>
        <taxon>Hexapoda</taxon>
        <taxon>Insecta</taxon>
        <taxon>Pterygota</taxon>
        <taxon>Neoptera</taxon>
        <taxon>Paraneoptera</taxon>
        <taxon>Hemiptera</taxon>
        <taxon>Heteroptera</taxon>
        <taxon>Panheteroptera</taxon>
        <taxon>Cimicomorpha</taxon>
        <taxon>Miridae</taxon>
        <taxon>Mirini</taxon>
        <taxon>Apolygus</taxon>
    </lineage>
</organism>
<proteinExistence type="predicted"/>